<name>A0A090VNN8_PSEVU</name>
<reference evidence="16 17" key="1">
    <citation type="submission" date="2014-09" db="EMBL/GenBank/DDBJ databases">
        <title>Whole genome shotgun sequence of Escherichia vulneris NBRC 102420.</title>
        <authorList>
            <person name="Yoshida Y."/>
            <person name="Hosoyama A."/>
            <person name="Tsuchikane K."/>
            <person name="Ohji S."/>
            <person name="Ichikawa N."/>
            <person name="Kimura A."/>
            <person name="Yamazoe A."/>
            <person name="Ezaki T."/>
            <person name="Fujita N."/>
        </authorList>
    </citation>
    <scope>NUCLEOTIDE SEQUENCE [LARGE SCALE GENOMIC DNA]</scope>
    <source>
        <strain evidence="16 17">NBRC 102420</strain>
    </source>
</reference>
<evidence type="ECO:0000256" key="13">
    <source>
        <dbReference type="RuleBase" id="RU361270"/>
    </source>
</evidence>
<dbReference type="InterPro" id="IPR000895">
    <property type="entry name" value="Transthyretin/HIU_hydrolase"/>
</dbReference>
<dbReference type="NCBIfam" id="NF011610">
    <property type="entry name" value="PRK15036.1"/>
    <property type="match status" value="1"/>
</dbReference>
<evidence type="ECO:0000256" key="5">
    <source>
        <dbReference type="ARBA" id="ARBA00011881"/>
    </source>
</evidence>
<organism evidence="16 17">
    <name type="scientific">Pseudescherichia vulneris NBRC 102420</name>
    <dbReference type="NCBI Taxonomy" id="1115515"/>
    <lineage>
        <taxon>Bacteria</taxon>
        <taxon>Pseudomonadati</taxon>
        <taxon>Pseudomonadota</taxon>
        <taxon>Gammaproteobacteria</taxon>
        <taxon>Enterobacterales</taxon>
        <taxon>Enterobacteriaceae</taxon>
        <taxon>Pseudescherichia</taxon>
    </lineage>
</organism>
<keyword evidence="10" id="KW-0574">Periplasm</keyword>
<dbReference type="AlphaFoldDB" id="A0A090VNN8"/>
<dbReference type="PROSITE" id="PS00768">
    <property type="entry name" value="TRANSTHYRETIN_1"/>
    <property type="match status" value="1"/>
</dbReference>
<evidence type="ECO:0000256" key="1">
    <source>
        <dbReference type="ARBA" id="ARBA00001043"/>
    </source>
</evidence>
<evidence type="ECO:0000256" key="3">
    <source>
        <dbReference type="ARBA" id="ARBA00004418"/>
    </source>
</evidence>
<evidence type="ECO:0000259" key="15">
    <source>
        <dbReference type="SMART" id="SM00095"/>
    </source>
</evidence>
<evidence type="ECO:0000256" key="8">
    <source>
        <dbReference type="ARBA" id="ARBA00022631"/>
    </source>
</evidence>
<evidence type="ECO:0000313" key="16">
    <source>
        <dbReference type="EMBL" id="GAL56702.1"/>
    </source>
</evidence>
<feature type="chain" id="PRO_5001865611" description="5-hydroxyisourate hydrolase" evidence="14">
    <location>
        <begin position="23"/>
        <end position="136"/>
    </location>
</feature>
<keyword evidence="8 13" id="KW-0659">Purine metabolism</keyword>
<dbReference type="OrthoDB" id="9792386at2"/>
<dbReference type="GO" id="GO:0033971">
    <property type="term" value="F:hydroxyisourate hydrolase activity"/>
    <property type="evidence" value="ECO:0007669"/>
    <property type="project" value="UniProtKB-EC"/>
</dbReference>
<dbReference type="PANTHER" id="PTHR10395">
    <property type="entry name" value="URICASE AND TRANSTHYRETIN-RELATED"/>
    <property type="match status" value="1"/>
</dbReference>
<comment type="subcellular location">
    <subcellularLocation>
        <location evidence="3">Periplasm</location>
    </subcellularLocation>
</comment>
<evidence type="ECO:0000256" key="4">
    <source>
        <dbReference type="ARBA" id="ARBA00009850"/>
    </source>
</evidence>
<dbReference type="Gene3D" id="2.60.40.180">
    <property type="entry name" value="Transthyretin/hydroxyisourate hydrolase domain"/>
    <property type="match status" value="1"/>
</dbReference>
<feature type="domain" description="Transthyretin/hydroxyisourate hydrolase" evidence="15">
    <location>
        <begin position="23"/>
        <end position="135"/>
    </location>
</feature>
<dbReference type="SUPFAM" id="SSF49472">
    <property type="entry name" value="Transthyretin (synonym: prealbumin)"/>
    <property type="match status" value="1"/>
</dbReference>
<comment type="subunit">
    <text evidence="5 13">Homotetramer.</text>
</comment>
<dbReference type="InterPro" id="IPR023419">
    <property type="entry name" value="Transthyretin_CS"/>
</dbReference>
<dbReference type="RefSeq" id="WP_042388107.1">
    <property type="nucleotide sequence ID" value="NZ_BBMZ01000002.1"/>
</dbReference>
<keyword evidence="17" id="KW-1185">Reference proteome</keyword>
<dbReference type="GO" id="GO:0006144">
    <property type="term" value="P:purine nucleobase metabolic process"/>
    <property type="evidence" value="ECO:0007669"/>
    <property type="project" value="UniProtKB-KW"/>
</dbReference>
<evidence type="ECO:0000256" key="10">
    <source>
        <dbReference type="ARBA" id="ARBA00022764"/>
    </source>
</evidence>
<dbReference type="STRING" id="1115515.EV102420_02_03070"/>
<evidence type="ECO:0000256" key="9">
    <source>
        <dbReference type="ARBA" id="ARBA00022729"/>
    </source>
</evidence>
<dbReference type="NCBIfam" id="TIGR02962">
    <property type="entry name" value="hdxy_isourate"/>
    <property type="match status" value="1"/>
</dbReference>
<dbReference type="CDD" id="cd05822">
    <property type="entry name" value="TLP_HIUase"/>
    <property type="match status" value="1"/>
</dbReference>
<feature type="signal peptide" evidence="14">
    <location>
        <begin position="1"/>
        <end position="22"/>
    </location>
</feature>
<dbReference type="Proteomes" id="UP000029462">
    <property type="component" value="Unassembled WGS sequence"/>
</dbReference>
<feature type="binding site" evidence="12">
    <location>
        <position position="69"/>
    </location>
    <ligand>
        <name>substrate</name>
    </ligand>
</feature>
<dbReference type="InterPro" id="IPR023416">
    <property type="entry name" value="Transthyretin/HIU_hydrolase_d"/>
</dbReference>
<keyword evidence="9 14" id="KW-0732">Signal</keyword>
<evidence type="ECO:0000256" key="7">
    <source>
        <dbReference type="ARBA" id="ARBA00017539"/>
    </source>
</evidence>
<dbReference type="PRINTS" id="PR00189">
    <property type="entry name" value="TRNSTHYRETIN"/>
</dbReference>
<accession>A0A090VNN8</accession>
<dbReference type="GO" id="GO:0042597">
    <property type="term" value="C:periplasmic space"/>
    <property type="evidence" value="ECO:0007669"/>
    <property type="project" value="UniProtKB-SubCell"/>
</dbReference>
<dbReference type="PANTHER" id="PTHR10395:SF7">
    <property type="entry name" value="5-HYDROXYISOURATE HYDROLASE"/>
    <property type="match status" value="1"/>
</dbReference>
<dbReference type="InterPro" id="IPR014306">
    <property type="entry name" value="Hydroxyisourate_hydrolase"/>
</dbReference>
<sequence>MKKYILSAAMLAVISASPLAMAAANNILSVHILDQQSGKPASNVEVVLEQKNNDGWQKLNSGYTDKDGRIKALWPEQEAKPGDYRVTFKTKPWFDSKKQESFFPEIPVEFHISKTDEHYHVPLLLSPYGYSTYRGS</sequence>
<keyword evidence="11 13" id="KW-0378">Hydrolase</keyword>
<comment type="catalytic activity">
    <reaction evidence="1 13">
        <text>5-hydroxyisourate + H2O = 5-hydroxy-2-oxo-4-ureido-2,5-dihydro-1H-imidazole-5-carboxylate + H(+)</text>
        <dbReference type="Rhea" id="RHEA:23736"/>
        <dbReference type="ChEBI" id="CHEBI:15377"/>
        <dbReference type="ChEBI" id="CHEBI:15378"/>
        <dbReference type="ChEBI" id="CHEBI:18072"/>
        <dbReference type="ChEBI" id="CHEBI:58639"/>
        <dbReference type="EC" id="3.5.2.17"/>
    </reaction>
</comment>
<dbReference type="InterPro" id="IPR023418">
    <property type="entry name" value="Thyroxine_BS"/>
</dbReference>
<dbReference type="eggNOG" id="COG2351">
    <property type="taxonomic scope" value="Bacteria"/>
</dbReference>
<dbReference type="EMBL" id="BBMZ01000002">
    <property type="protein sequence ID" value="GAL56702.1"/>
    <property type="molecule type" value="Genomic_DNA"/>
</dbReference>
<protein>
    <recommendedName>
        <fullName evidence="7 13">5-hydroxyisourate hydrolase</fullName>
        <shortName evidence="13">HIU hydrolase</shortName>
        <shortName evidence="13">HIUHase</shortName>
        <ecNumber evidence="6 13">3.5.2.17</ecNumber>
    </recommendedName>
</protein>
<evidence type="ECO:0000256" key="2">
    <source>
        <dbReference type="ARBA" id="ARBA00002704"/>
    </source>
</evidence>
<dbReference type="InterPro" id="IPR036817">
    <property type="entry name" value="Transthyretin/HIU_hydrolase_sf"/>
</dbReference>
<evidence type="ECO:0000256" key="12">
    <source>
        <dbReference type="PIRSR" id="PIRSR600895-51"/>
    </source>
</evidence>
<evidence type="ECO:0000256" key="14">
    <source>
        <dbReference type="SAM" id="SignalP"/>
    </source>
</evidence>
<evidence type="ECO:0000256" key="6">
    <source>
        <dbReference type="ARBA" id="ARBA00012609"/>
    </source>
</evidence>
<dbReference type="FunFam" id="2.60.40.180:FF:000001">
    <property type="entry name" value="5-hydroxyisourate hydrolase"/>
    <property type="match status" value="1"/>
</dbReference>
<gene>
    <name evidence="16" type="primary">hiuH</name>
    <name evidence="16" type="ORF">EV102420_02_03070</name>
</gene>
<comment type="function">
    <text evidence="2">Catalyzes the hydrolysis of 5-hydroxyisourate (HIU) to 2-oxo-4-hydroxy-4-carboxy-5-ureidoimidazoline (OHCU).</text>
</comment>
<comment type="similarity">
    <text evidence="4 13">Belongs to the transthyretin family. 5-hydroxyisourate hydrolase subfamily.</text>
</comment>
<evidence type="ECO:0000313" key="17">
    <source>
        <dbReference type="Proteomes" id="UP000029462"/>
    </source>
</evidence>
<dbReference type="EC" id="3.5.2.17" evidence="6 13"/>
<dbReference type="SMART" id="SM00095">
    <property type="entry name" value="TR_THY"/>
    <property type="match status" value="1"/>
</dbReference>
<feature type="binding site" evidence="12">
    <location>
        <position position="133"/>
    </location>
    <ligand>
        <name>substrate</name>
    </ligand>
</feature>
<proteinExistence type="inferred from homology"/>
<comment type="caution">
    <text evidence="16">The sequence shown here is derived from an EMBL/GenBank/DDBJ whole genome shotgun (WGS) entry which is preliminary data.</text>
</comment>
<dbReference type="PROSITE" id="PS00769">
    <property type="entry name" value="TRANSTHYRETIN_2"/>
    <property type="match status" value="1"/>
</dbReference>
<feature type="binding site" evidence="12">
    <location>
        <position position="31"/>
    </location>
    <ligand>
        <name>substrate</name>
    </ligand>
</feature>
<dbReference type="Pfam" id="PF00576">
    <property type="entry name" value="Transthyretin"/>
    <property type="match status" value="1"/>
</dbReference>
<evidence type="ECO:0000256" key="11">
    <source>
        <dbReference type="ARBA" id="ARBA00022801"/>
    </source>
</evidence>